<dbReference type="Gene3D" id="2.40.30.170">
    <property type="match status" value="1"/>
</dbReference>
<dbReference type="GO" id="GO:1990281">
    <property type="term" value="C:efflux pump complex"/>
    <property type="evidence" value="ECO:0007669"/>
    <property type="project" value="TreeGrafter"/>
</dbReference>
<dbReference type="PANTHER" id="PTHR30469">
    <property type="entry name" value="MULTIDRUG RESISTANCE PROTEIN MDTA"/>
    <property type="match status" value="1"/>
</dbReference>
<dbReference type="OrthoDB" id="9806939at2"/>
<protein>
    <submittedName>
        <fullName evidence="5">Efflux RND transporter periplasmic adaptor subunit</fullName>
    </submittedName>
</protein>
<dbReference type="Gene3D" id="2.40.50.100">
    <property type="match status" value="1"/>
</dbReference>
<comment type="caution">
    <text evidence="5">The sequence shown here is derived from an EMBL/GenBank/DDBJ whole genome shotgun (WGS) entry which is preliminary data.</text>
</comment>
<evidence type="ECO:0000256" key="1">
    <source>
        <dbReference type="ARBA" id="ARBA00009477"/>
    </source>
</evidence>
<evidence type="ECO:0000256" key="2">
    <source>
        <dbReference type="SAM" id="MobiDB-lite"/>
    </source>
</evidence>
<dbReference type="Pfam" id="PF25954">
    <property type="entry name" value="Beta-barrel_RND_2"/>
    <property type="match status" value="1"/>
</dbReference>
<organism evidence="5 6">
    <name type="scientific">Emcibacter nanhaiensis</name>
    <dbReference type="NCBI Taxonomy" id="1505037"/>
    <lineage>
        <taxon>Bacteria</taxon>
        <taxon>Pseudomonadati</taxon>
        <taxon>Pseudomonadota</taxon>
        <taxon>Alphaproteobacteria</taxon>
        <taxon>Emcibacterales</taxon>
        <taxon>Emcibacteraceae</taxon>
        <taxon>Emcibacter</taxon>
    </lineage>
</organism>
<comment type="similarity">
    <text evidence="1">Belongs to the membrane fusion protein (MFP) (TC 8.A.1) family.</text>
</comment>
<dbReference type="AlphaFoldDB" id="A0A501PQR0"/>
<dbReference type="GO" id="GO:0015562">
    <property type="term" value="F:efflux transmembrane transporter activity"/>
    <property type="evidence" value="ECO:0007669"/>
    <property type="project" value="TreeGrafter"/>
</dbReference>
<feature type="domain" description="CusB-like beta-barrel" evidence="4">
    <location>
        <begin position="211"/>
        <end position="279"/>
    </location>
</feature>
<dbReference type="Pfam" id="PF25917">
    <property type="entry name" value="BSH_RND"/>
    <property type="match status" value="1"/>
</dbReference>
<gene>
    <name evidence="5" type="ORF">FIV46_01955</name>
</gene>
<dbReference type="InterPro" id="IPR058625">
    <property type="entry name" value="MdtA-like_BSH"/>
</dbReference>
<feature type="region of interest" description="Disordered" evidence="2">
    <location>
        <begin position="348"/>
        <end position="370"/>
    </location>
</feature>
<dbReference type="PANTHER" id="PTHR30469:SF29">
    <property type="entry name" value="BLR2860 PROTEIN"/>
    <property type="match status" value="1"/>
</dbReference>
<dbReference type="Proteomes" id="UP000319148">
    <property type="component" value="Unassembled WGS sequence"/>
</dbReference>
<accession>A0A501PQR0</accession>
<evidence type="ECO:0000313" key="5">
    <source>
        <dbReference type="EMBL" id="TPD62869.1"/>
    </source>
</evidence>
<feature type="domain" description="Multidrug resistance protein MdtA-like barrel-sandwich hybrid" evidence="3">
    <location>
        <begin position="75"/>
        <end position="201"/>
    </location>
</feature>
<dbReference type="EMBL" id="VFIY01000004">
    <property type="protein sequence ID" value="TPD62869.1"/>
    <property type="molecule type" value="Genomic_DNA"/>
</dbReference>
<dbReference type="NCBIfam" id="TIGR01730">
    <property type="entry name" value="RND_mfp"/>
    <property type="match status" value="1"/>
</dbReference>
<keyword evidence="6" id="KW-1185">Reference proteome</keyword>
<sequence>MNKSYITAGVILLLVILWITSGILFPSQEQHDTQNAAGAPSAGQEEQIASVSVIRLSSKPYRREISVRGYTAALRHVNITSQTKGRVAELPVEIGSQVKAGDIICRLSVDDREANYQEALALKTQRELEYKAAQELSVKGYRSETKALEAKALLDAAVAQVTKMKVELDHTFLRAPFDGIINERYVEKGAYLKEGDSCALLMEETPFLVVGDVSEKDVALLHTGQKGAARLADGARIEGEIRFISSIANADTRTFRVELKVDNSNAGLRDGMTAELLLPAEEGRAYYLSPAYFVLNSDGVVGVRIVDEQNIVRFVPIDIQGSDAKGVWLTGPAENSRLIVTGQDFVRDGQKANPVPTENPGLIPEAAQDE</sequence>
<proteinExistence type="inferred from homology"/>
<evidence type="ECO:0000313" key="6">
    <source>
        <dbReference type="Proteomes" id="UP000319148"/>
    </source>
</evidence>
<evidence type="ECO:0000259" key="3">
    <source>
        <dbReference type="Pfam" id="PF25917"/>
    </source>
</evidence>
<dbReference type="InterPro" id="IPR006143">
    <property type="entry name" value="RND_pump_MFP"/>
</dbReference>
<name>A0A501PQR0_9PROT</name>
<dbReference type="RefSeq" id="WP_139938119.1">
    <property type="nucleotide sequence ID" value="NZ_JBHSYP010000022.1"/>
</dbReference>
<evidence type="ECO:0000259" key="4">
    <source>
        <dbReference type="Pfam" id="PF25954"/>
    </source>
</evidence>
<dbReference type="SUPFAM" id="SSF111369">
    <property type="entry name" value="HlyD-like secretion proteins"/>
    <property type="match status" value="1"/>
</dbReference>
<dbReference type="InterPro" id="IPR058792">
    <property type="entry name" value="Beta-barrel_RND_2"/>
</dbReference>
<reference evidence="6" key="1">
    <citation type="submission" date="2019-06" db="EMBL/GenBank/DDBJ databases">
        <title>The complete genome of Emcibacter congregatus ZYLT.</title>
        <authorList>
            <person name="Zhao Z."/>
        </authorList>
    </citation>
    <scope>NUCLEOTIDE SEQUENCE [LARGE SCALE GENOMIC DNA]</scope>
    <source>
        <strain evidence="6">MCCC 1A06723</strain>
    </source>
</reference>